<keyword evidence="4" id="KW-0067">ATP-binding</keyword>
<dbReference type="EMBL" id="JBHMQT010000003">
    <property type="protein sequence ID" value="MFC0860915.1"/>
    <property type="molecule type" value="Genomic_DNA"/>
</dbReference>
<evidence type="ECO:0000313" key="5">
    <source>
        <dbReference type="Proteomes" id="UP001589870"/>
    </source>
</evidence>
<feature type="domain" description="Magnesium chelatase ChlI-like catalytic" evidence="2">
    <location>
        <begin position="220"/>
        <end position="409"/>
    </location>
</feature>
<sequence length="524" mass="54457">MTTGYASTRSTALVGIDARVVDIEADAVPGGAELHLVGLPELSVWPARARIRSAIFNSGAAWPEAKVTVSVSPAIPPVYDAAADLALALATLAASGVVPPERIAGRVFLGELALDGGICPIRGVLPAVRAAVTAGIRTVVVPAGCAPEAAQVPGAVVIPVTRLGEVIDRLRSGTLDAYRYRPPELPDLAEPPDLSGSPELPGTSGLAALPPSPPSAPGVDLADVPGNEAARRALEVCAAGGHHLFLIGDGPATMLAERLPGILPPLSVEAAREVAEIYSLAGRSDSAPGARAPIFSPHHTSTPAAIFGSVAANRPGAVTLAHRGVLHLADAPEFARPTLDGLSRPMDTGEVRVTGLGRTVRYPARFTLVLDARRCPCPQAQACTCRPVDRRRYLARLALLLPRVAVRAPVEWENRDGGAGESSAAVAARVVAARVRAAHRLAETPWRTNTEVPALELRTSFAAEPEAVELLRSAVNTGLLTVEGFPRLLRVAWTLADLRGANRPDVDDAAGALELWKGADGEGR</sequence>
<dbReference type="Gene3D" id="3.40.50.300">
    <property type="entry name" value="P-loop containing nucleotide triphosphate hydrolases"/>
    <property type="match status" value="1"/>
</dbReference>
<proteinExistence type="predicted"/>
<evidence type="ECO:0000256" key="1">
    <source>
        <dbReference type="SAM" id="MobiDB-lite"/>
    </source>
</evidence>
<protein>
    <submittedName>
        <fullName evidence="4">ATP-binding protein</fullName>
    </submittedName>
</protein>
<keyword evidence="5" id="KW-1185">Reference proteome</keyword>
<comment type="caution">
    <text evidence="4">The sequence shown here is derived from an EMBL/GenBank/DDBJ whole genome shotgun (WGS) entry which is preliminary data.</text>
</comment>
<dbReference type="InterPro" id="IPR000523">
    <property type="entry name" value="Mg_chelatse_chII-like_cat_dom"/>
</dbReference>
<evidence type="ECO:0000259" key="3">
    <source>
        <dbReference type="Pfam" id="PF13335"/>
    </source>
</evidence>
<dbReference type="InterPro" id="IPR020568">
    <property type="entry name" value="Ribosomal_Su5_D2-typ_SF"/>
</dbReference>
<dbReference type="InterPro" id="IPR025158">
    <property type="entry name" value="Mg_chelat-rel_C"/>
</dbReference>
<dbReference type="GO" id="GO:0005524">
    <property type="term" value="F:ATP binding"/>
    <property type="evidence" value="ECO:0007669"/>
    <property type="project" value="UniProtKB-KW"/>
</dbReference>
<dbReference type="RefSeq" id="WP_394299171.1">
    <property type="nucleotide sequence ID" value="NZ_JBHMQT010000003.1"/>
</dbReference>
<dbReference type="InterPro" id="IPR014721">
    <property type="entry name" value="Ribsml_uS5_D2-typ_fold_subgr"/>
</dbReference>
<dbReference type="InterPro" id="IPR027417">
    <property type="entry name" value="P-loop_NTPase"/>
</dbReference>
<dbReference type="SUPFAM" id="SSF52540">
    <property type="entry name" value="P-loop containing nucleoside triphosphate hydrolases"/>
    <property type="match status" value="1"/>
</dbReference>
<dbReference type="Pfam" id="PF01078">
    <property type="entry name" value="Mg_chelatase"/>
    <property type="match status" value="1"/>
</dbReference>
<feature type="region of interest" description="Disordered" evidence="1">
    <location>
        <begin position="181"/>
        <end position="218"/>
    </location>
</feature>
<gene>
    <name evidence="4" type="ORF">ACFHYQ_01265</name>
</gene>
<dbReference type="Pfam" id="PF13541">
    <property type="entry name" value="ChlI"/>
    <property type="match status" value="1"/>
</dbReference>
<name>A0ABV6TXI4_9ACTN</name>
<accession>A0ABV6TXI4</accession>
<dbReference type="PANTHER" id="PTHR32039:SF7">
    <property type="entry name" value="COMPETENCE PROTEIN COMM"/>
    <property type="match status" value="1"/>
</dbReference>
<evidence type="ECO:0000259" key="2">
    <source>
        <dbReference type="Pfam" id="PF01078"/>
    </source>
</evidence>
<feature type="domain" description="Mg chelatase-related protein C-terminal" evidence="3">
    <location>
        <begin position="420"/>
        <end position="514"/>
    </location>
</feature>
<evidence type="ECO:0000313" key="4">
    <source>
        <dbReference type="EMBL" id="MFC0860915.1"/>
    </source>
</evidence>
<dbReference type="Gene3D" id="3.30.230.10">
    <property type="match status" value="1"/>
</dbReference>
<dbReference type="Proteomes" id="UP001589870">
    <property type="component" value="Unassembled WGS sequence"/>
</dbReference>
<dbReference type="Pfam" id="PF13335">
    <property type="entry name" value="Mg_chelatase_C"/>
    <property type="match status" value="1"/>
</dbReference>
<organism evidence="4 5">
    <name type="scientific">Sphaerimonospora cavernae</name>
    <dbReference type="NCBI Taxonomy" id="1740611"/>
    <lineage>
        <taxon>Bacteria</taxon>
        <taxon>Bacillati</taxon>
        <taxon>Actinomycetota</taxon>
        <taxon>Actinomycetes</taxon>
        <taxon>Streptosporangiales</taxon>
        <taxon>Streptosporangiaceae</taxon>
        <taxon>Sphaerimonospora</taxon>
    </lineage>
</organism>
<reference evidence="4 5" key="1">
    <citation type="submission" date="2024-09" db="EMBL/GenBank/DDBJ databases">
        <authorList>
            <person name="Sun Q."/>
            <person name="Mori K."/>
        </authorList>
    </citation>
    <scope>NUCLEOTIDE SEQUENCE [LARGE SCALE GENOMIC DNA]</scope>
    <source>
        <strain evidence="4 5">TBRC 1851</strain>
    </source>
</reference>
<dbReference type="PANTHER" id="PTHR32039">
    <property type="entry name" value="MAGNESIUM-CHELATASE SUBUNIT CHLI"/>
    <property type="match status" value="1"/>
</dbReference>
<keyword evidence="4" id="KW-0547">Nucleotide-binding</keyword>
<dbReference type="SUPFAM" id="SSF54211">
    <property type="entry name" value="Ribosomal protein S5 domain 2-like"/>
    <property type="match status" value="1"/>
</dbReference>
<dbReference type="InterPro" id="IPR045006">
    <property type="entry name" value="CHLI-like"/>
</dbReference>